<accession>A0ABT9HXA5</accession>
<dbReference type="SUPFAM" id="SSF53850">
    <property type="entry name" value="Periplasmic binding protein-like II"/>
    <property type="match status" value="1"/>
</dbReference>
<dbReference type="Gene3D" id="3.40.190.10">
    <property type="entry name" value="Periplasmic binding protein-like II"/>
    <property type="match status" value="1"/>
</dbReference>
<dbReference type="EMBL" id="JAPJDZ010000013">
    <property type="protein sequence ID" value="MDP5135755.1"/>
    <property type="molecule type" value="Genomic_DNA"/>
</dbReference>
<organism evidence="2 3">
    <name type="scientific">Rheinheimera baltica</name>
    <dbReference type="NCBI Taxonomy" id="67576"/>
    <lineage>
        <taxon>Bacteria</taxon>
        <taxon>Pseudomonadati</taxon>
        <taxon>Pseudomonadota</taxon>
        <taxon>Gammaproteobacteria</taxon>
        <taxon>Chromatiales</taxon>
        <taxon>Chromatiaceae</taxon>
        <taxon>Rheinheimera</taxon>
    </lineage>
</organism>
<dbReference type="Proteomes" id="UP001231109">
    <property type="component" value="Unassembled WGS sequence"/>
</dbReference>
<keyword evidence="1" id="KW-0732">Signal</keyword>
<name>A0ABT9HXA5_9GAMM</name>
<evidence type="ECO:0000313" key="3">
    <source>
        <dbReference type="Proteomes" id="UP001231109"/>
    </source>
</evidence>
<gene>
    <name evidence="2" type="ORF">ORJ04_07315</name>
</gene>
<comment type="caution">
    <text evidence="2">The sequence shown here is derived from an EMBL/GenBank/DDBJ whole genome shotgun (WGS) entry which is preliminary data.</text>
</comment>
<keyword evidence="3" id="KW-1185">Reference proteome</keyword>
<protein>
    <submittedName>
        <fullName evidence="2">Phosphate ABC transporter substrate-binding protein</fullName>
    </submittedName>
</protein>
<evidence type="ECO:0000256" key="1">
    <source>
        <dbReference type="SAM" id="SignalP"/>
    </source>
</evidence>
<feature type="signal peptide" evidence="1">
    <location>
        <begin position="1"/>
        <end position="20"/>
    </location>
</feature>
<proteinExistence type="predicted"/>
<evidence type="ECO:0000313" key="2">
    <source>
        <dbReference type="EMBL" id="MDP5135755.1"/>
    </source>
</evidence>
<sequence>MKKLTLFLATTSMMCFSTIAQVVVVVNPAMNETITNDEIARIYTGRSSALTPVNLRDSDTKRAIFDEKAVGRSSSQLKAYWSKLVFTGKGNPPKELASDADVVSFVGSNEYAIGYIDAANVTDQVKVIHTIN</sequence>
<feature type="chain" id="PRO_5047021318" evidence="1">
    <location>
        <begin position="21"/>
        <end position="132"/>
    </location>
</feature>
<reference evidence="2 3" key="1">
    <citation type="submission" date="2022-11" db="EMBL/GenBank/DDBJ databases">
        <title>Viruses from the air-sea interface of a natural surface slick.</title>
        <authorList>
            <person name="Rahlff J."/>
            <person name="Holmfeldt K."/>
        </authorList>
    </citation>
    <scope>NUCLEOTIDE SEQUENCE [LARGE SCALE GENOMIC DNA]</scope>
    <source>
        <strain evidence="2 3">SMS4</strain>
    </source>
</reference>
<dbReference type="RefSeq" id="WP_027670576.1">
    <property type="nucleotide sequence ID" value="NZ_JAPJDY010000003.1"/>
</dbReference>